<dbReference type="EMBL" id="JANHOH010000002">
    <property type="protein sequence ID" value="MCQ6958707.1"/>
    <property type="molecule type" value="Genomic_DNA"/>
</dbReference>
<organism evidence="1 2">
    <name type="scientific">Mucilaginibacter aquariorum</name>
    <dbReference type="NCBI Taxonomy" id="2967225"/>
    <lineage>
        <taxon>Bacteria</taxon>
        <taxon>Pseudomonadati</taxon>
        <taxon>Bacteroidota</taxon>
        <taxon>Sphingobacteriia</taxon>
        <taxon>Sphingobacteriales</taxon>
        <taxon>Sphingobacteriaceae</taxon>
        <taxon>Mucilaginibacter</taxon>
    </lineage>
</organism>
<dbReference type="Proteomes" id="UP001204376">
    <property type="component" value="Unassembled WGS sequence"/>
</dbReference>
<dbReference type="InterPro" id="IPR052182">
    <property type="entry name" value="Glycogen/Maltodextrin_Phosph"/>
</dbReference>
<accession>A0ABT1T2C4</accession>
<dbReference type="PANTHER" id="PTHR42655:SF1">
    <property type="entry name" value="GLYCOGEN PHOSPHORYLASE"/>
    <property type="match status" value="1"/>
</dbReference>
<protein>
    <submittedName>
        <fullName evidence="1">Alpha-glucan family phosphorylase</fullName>
    </submittedName>
</protein>
<keyword evidence="2" id="KW-1185">Reference proteome</keyword>
<sequence length="548" mass="61781">MNKQELFGYMPAEPYRTAVAYFSMEYAIDQSLKIYAGGLGFLAGSHLRSAYHLQQDFVAVGLLWKYGYYDQLRDTTNHMTAAFIEKNYSFLTDIDLTFSVIVHQSPVHVKVYLLPPATFGCAPLFLLTTDIPENDELSRSITHRLYESNEATRIAQNIVLGIGGAKMLDLLALTPEVYHLNEGHAVALNFYLYDKFKDLAEVKKRVVFTTHTPEMAGNEAHSFALLDTMSFFYHLTETAVKALLSLSGEQFNYTLTALKFARKANGVSKLHALTAQQMWGGNAGICPIIAITNAQNHDHWSDILLSQHLVASDREAFWRRKQALKHELFQVVADQCGKLFRDDILTIVWARRFAGYKRSGLLMAEWSAFVNLVTQVKFPVQLIWAGKPYPGDAYGTGEFNQLINRSFGFSNCAVLTGYELRLSSLLKKGADVWLNTPRLYHEASGTSGMTAAMNGTVNLTIPDGWVPEFARDLVNCFLIPTAPQTLQDAQKDELENKALLQILTEKVLPLYYEQPEEWFRVALAAYGDVRTAFGSDRLAQQYYQELYA</sequence>
<evidence type="ECO:0000313" key="2">
    <source>
        <dbReference type="Proteomes" id="UP001204376"/>
    </source>
</evidence>
<dbReference type="SUPFAM" id="SSF53756">
    <property type="entry name" value="UDP-Glycosyltransferase/glycogen phosphorylase"/>
    <property type="match status" value="1"/>
</dbReference>
<dbReference type="RefSeq" id="WP_256538904.1">
    <property type="nucleotide sequence ID" value="NZ_JANHOH010000002.1"/>
</dbReference>
<evidence type="ECO:0000313" key="1">
    <source>
        <dbReference type="EMBL" id="MCQ6958707.1"/>
    </source>
</evidence>
<proteinExistence type="predicted"/>
<dbReference type="PANTHER" id="PTHR42655">
    <property type="entry name" value="GLYCOGEN PHOSPHORYLASE"/>
    <property type="match status" value="1"/>
</dbReference>
<dbReference type="NCBIfam" id="TIGR02094">
    <property type="entry name" value="more_P_ylases"/>
    <property type="match status" value="1"/>
</dbReference>
<gene>
    <name evidence="1" type="primary">glgP</name>
    <name evidence="1" type="ORF">NPE20_12095</name>
</gene>
<reference evidence="1 2" key="1">
    <citation type="submission" date="2022-07" db="EMBL/GenBank/DDBJ databases">
        <title>Mucilaginibacter sp. JC4.</title>
        <authorList>
            <person name="Le V."/>
            <person name="Ko S.-R."/>
            <person name="Ahn C.-Y."/>
            <person name="Oh H.-M."/>
        </authorList>
    </citation>
    <scope>NUCLEOTIDE SEQUENCE [LARGE SCALE GENOMIC DNA]</scope>
    <source>
        <strain evidence="1 2">JC4</strain>
    </source>
</reference>
<name>A0ABT1T2C4_9SPHI</name>
<comment type="caution">
    <text evidence="1">The sequence shown here is derived from an EMBL/GenBank/DDBJ whole genome shotgun (WGS) entry which is preliminary data.</text>
</comment>
<dbReference type="InterPro" id="IPR011834">
    <property type="entry name" value="Agluc_phsphrylas"/>
</dbReference>
<dbReference type="Gene3D" id="3.40.50.2000">
    <property type="entry name" value="Glycogen Phosphorylase B"/>
    <property type="match status" value="3"/>
</dbReference>